<name>A0A1W6P1G3_9RHOB</name>
<evidence type="ECO:0000313" key="2">
    <source>
        <dbReference type="Proteomes" id="UP000242447"/>
    </source>
</evidence>
<dbReference type="Gene3D" id="1.10.150.240">
    <property type="entry name" value="Putative phosphatase, domain 2"/>
    <property type="match status" value="1"/>
</dbReference>
<dbReference type="NCBIfam" id="TIGR01509">
    <property type="entry name" value="HAD-SF-IA-v3"/>
    <property type="match status" value="1"/>
</dbReference>
<dbReference type="SFLD" id="SFLDG01129">
    <property type="entry name" value="C1.5:_HAD__Beta-PGM__Phosphata"/>
    <property type="match status" value="1"/>
</dbReference>
<dbReference type="InterPro" id="IPR036412">
    <property type="entry name" value="HAD-like_sf"/>
</dbReference>
<dbReference type="InterPro" id="IPR023198">
    <property type="entry name" value="PGP-like_dom2"/>
</dbReference>
<organism evidence="1 2">
    <name type="scientific">Ketogulonicigenium robustum</name>
    <dbReference type="NCBI Taxonomy" id="92947"/>
    <lineage>
        <taxon>Bacteria</taxon>
        <taxon>Pseudomonadati</taxon>
        <taxon>Pseudomonadota</taxon>
        <taxon>Alphaproteobacteria</taxon>
        <taxon>Rhodobacterales</taxon>
        <taxon>Roseobacteraceae</taxon>
        <taxon>Ketogulonicigenium</taxon>
    </lineage>
</organism>
<dbReference type="SUPFAM" id="SSF56784">
    <property type="entry name" value="HAD-like"/>
    <property type="match status" value="1"/>
</dbReference>
<dbReference type="AlphaFoldDB" id="A0A1W6P1G3"/>
<dbReference type="KEGG" id="kro:BVG79_01921"/>
<dbReference type="SFLD" id="SFLDS00003">
    <property type="entry name" value="Haloacid_Dehalogenase"/>
    <property type="match status" value="1"/>
</dbReference>
<dbReference type="EMBL" id="CP019937">
    <property type="protein sequence ID" value="ARO15263.1"/>
    <property type="molecule type" value="Genomic_DNA"/>
</dbReference>
<dbReference type="Gene3D" id="3.40.50.1000">
    <property type="entry name" value="HAD superfamily/HAD-like"/>
    <property type="match status" value="1"/>
</dbReference>
<accession>A0A1W6P1G3</accession>
<dbReference type="InterPro" id="IPR006439">
    <property type="entry name" value="HAD-SF_hydro_IA"/>
</dbReference>
<dbReference type="GO" id="GO:0016787">
    <property type="term" value="F:hydrolase activity"/>
    <property type="evidence" value="ECO:0007669"/>
    <property type="project" value="UniProtKB-KW"/>
</dbReference>
<dbReference type="STRING" id="92947.BVG79_01921"/>
<protein>
    <submittedName>
        <fullName evidence="1">HAD-superfamily hydrolase, subfamily IA, variant 3</fullName>
    </submittedName>
</protein>
<dbReference type="SFLD" id="SFLDG01135">
    <property type="entry name" value="C1.5.6:_HAD__Beta-PGM__Phospha"/>
    <property type="match status" value="1"/>
</dbReference>
<sequence>MNAIIFDCDGVLIDSEPLASATLAAALRRKNIAITAEESHRVFTGNALPVIQQICVETYGLQDVDGLFAQWQSDLFAAFATQLRPMTGMIDLLAGLGGPISVASNSSSARLRASLGVTPLWPLFAGHIYSADMVPQPKPAPDLLLLCAARMQVAAQNCTMIDDSPHGITAARAAGMRSIGFVDPNDPRPNRAAALRAAGADHVATGVPELRSLLRHA</sequence>
<dbReference type="Proteomes" id="UP000242447">
    <property type="component" value="Chromosome"/>
</dbReference>
<proteinExistence type="predicted"/>
<keyword evidence="2" id="KW-1185">Reference proteome</keyword>
<dbReference type="InterPro" id="IPR041492">
    <property type="entry name" value="HAD_2"/>
</dbReference>
<dbReference type="RefSeq" id="WP_085786683.1">
    <property type="nucleotide sequence ID" value="NZ_CP019937.1"/>
</dbReference>
<evidence type="ECO:0000313" key="1">
    <source>
        <dbReference type="EMBL" id="ARO15263.1"/>
    </source>
</evidence>
<dbReference type="InterPro" id="IPR023214">
    <property type="entry name" value="HAD_sf"/>
</dbReference>
<gene>
    <name evidence="1" type="ORF">BVG79_01921</name>
</gene>
<dbReference type="Pfam" id="PF13419">
    <property type="entry name" value="HAD_2"/>
    <property type="match status" value="1"/>
</dbReference>
<keyword evidence="1" id="KW-0378">Hydrolase</keyword>
<dbReference type="PANTHER" id="PTHR18901">
    <property type="entry name" value="2-DEOXYGLUCOSE-6-PHOSPHATE PHOSPHATASE 2"/>
    <property type="match status" value="1"/>
</dbReference>
<dbReference type="PANTHER" id="PTHR18901:SF38">
    <property type="entry name" value="PSEUDOURIDINE-5'-PHOSPHATASE"/>
    <property type="match status" value="1"/>
</dbReference>
<dbReference type="OrthoDB" id="9797743at2"/>
<reference evidence="1 2" key="1">
    <citation type="submission" date="2017-02" db="EMBL/GenBank/DDBJ databases">
        <title>Ketogulonicigenium robustum SPU B003 Genome sequencing and assembly.</title>
        <authorList>
            <person name="Li Y."/>
            <person name="Liu L."/>
            <person name="Wang C."/>
            <person name="Zhang M."/>
            <person name="Zhang T."/>
            <person name="Zhang Y."/>
        </authorList>
    </citation>
    <scope>NUCLEOTIDE SEQUENCE [LARGE SCALE GENOMIC DNA]</scope>
    <source>
        <strain evidence="1 2">SPU_B003</strain>
    </source>
</reference>